<keyword evidence="4 7" id="KW-0560">Oxidoreductase</keyword>
<keyword evidence="2 7" id="KW-0349">Heme</keyword>
<keyword evidence="9" id="KW-1185">Reference proteome</keyword>
<name>A0ABR2VRG2_9FUNG</name>
<dbReference type="InterPro" id="IPR002401">
    <property type="entry name" value="Cyt_P450_E_grp-I"/>
</dbReference>
<dbReference type="PANTHER" id="PTHR24291:SF50">
    <property type="entry name" value="BIFUNCTIONAL ALBAFLAVENONE MONOOXYGENASE_TERPENE SYNTHASE"/>
    <property type="match status" value="1"/>
</dbReference>
<evidence type="ECO:0000313" key="8">
    <source>
        <dbReference type="EMBL" id="KAK9693795.1"/>
    </source>
</evidence>
<reference evidence="8 9" key="1">
    <citation type="submission" date="2023-04" db="EMBL/GenBank/DDBJ databases">
        <title>Genome of Basidiobolus ranarum AG-B5.</title>
        <authorList>
            <person name="Stajich J.E."/>
            <person name="Carter-House D."/>
            <person name="Gryganskyi A."/>
        </authorList>
    </citation>
    <scope>NUCLEOTIDE SEQUENCE [LARGE SCALE GENOMIC DNA]</scope>
    <source>
        <strain evidence="8 9">AG-B5</strain>
    </source>
</reference>
<keyword evidence="5 7" id="KW-0408">Iron</keyword>
<evidence type="ECO:0000256" key="3">
    <source>
        <dbReference type="ARBA" id="ARBA00022723"/>
    </source>
</evidence>
<protein>
    <recommendedName>
        <fullName evidence="10">Cytochrome P450</fullName>
    </recommendedName>
</protein>
<dbReference type="SUPFAM" id="SSF48264">
    <property type="entry name" value="Cytochrome P450"/>
    <property type="match status" value="1"/>
</dbReference>
<dbReference type="PROSITE" id="PS00086">
    <property type="entry name" value="CYTOCHROME_P450"/>
    <property type="match status" value="1"/>
</dbReference>
<dbReference type="PRINTS" id="PR00463">
    <property type="entry name" value="EP450I"/>
</dbReference>
<gene>
    <name evidence="8" type="ORF">K7432_013712</name>
</gene>
<keyword evidence="3 7" id="KW-0479">Metal-binding</keyword>
<comment type="caution">
    <text evidence="8">The sequence shown here is derived from an EMBL/GenBank/DDBJ whole genome shotgun (WGS) entry which is preliminary data.</text>
</comment>
<accession>A0ABR2VRG2</accession>
<dbReference type="Proteomes" id="UP001479436">
    <property type="component" value="Unassembled WGS sequence"/>
</dbReference>
<comment type="similarity">
    <text evidence="1 7">Belongs to the cytochrome P450 family.</text>
</comment>
<dbReference type="InterPro" id="IPR017972">
    <property type="entry name" value="Cyt_P450_CS"/>
</dbReference>
<dbReference type="InterPro" id="IPR001128">
    <property type="entry name" value="Cyt_P450"/>
</dbReference>
<keyword evidence="6 7" id="KW-0503">Monooxygenase</keyword>
<evidence type="ECO:0000256" key="5">
    <source>
        <dbReference type="ARBA" id="ARBA00023004"/>
    </source>
</evidence>
<proteinExistence type="inferred from homology"/>
<dbReference type="PANTHER" id="PTHR24291">
    <property type="entry name" value="CYTOCHROME P450 FAMILY 4"/>
    <property type="match status" value="1"/>
</dbReference>
<sequence length="321" mass="37098">MTLDMLGQGLFEYDFKALRHHDGQGFKLYKELMKGLSDPTVAFFPILTKFPIPKIKRLMAHVEDFNTLLYSILEDKRREYREKLANDTFNERSADLLTLMIKATYEDQHLTDDELRSNLLVFFIAGHDTTANSLSSILCYLALYPKYQEKAREEVRSVLGDDPRVYPTFEQQAKELPFINAIIKEAMRLAPPVPSLSIRENTKPVEFRGKLFPTGTKFAPHVYSMQRSKSYWSDPEVFKPERFLHEDKLTPNSWLAFGNGSRQCIGMNFSLMEQRVSLSMLLRRYSWSLPKDSIHTNGILKISSGALLAPKTSELRFEHLT</sequence>
<evidence type="ECO:0000313" key="9">
    <source>
        <dbReference type="Proteomes" id="UP001479436"/>
    </source>
</evidence>
<evidence type="ECO:0008006" key="10">
    <source>
        <dbReference type="Google" id="ProtNLM"/>
    </source>
</evidence>
<dbReference type="PRINTS" id="PR00385">
    <property type="entry name" value="P450"/>
</dbReference>
<dbReference type="Pfam" id="PF00067">
    <property type="entry name" value="p450"/>
    <property type="match status" value="1"/>
</dbReference>
<evidence type="ECO:0000256" key="2">
    <source>
        <dbReference type="ARBA" id="ARBA00022617"/>
    </source>
</evidence>
<organism evidence="8 9">
    <name type="scientific">Basidiobolus ranarum</name>
    <dbReference type="NCBI Taxonomy" id="34480"/>
    <lineage>
        <taxon>Eukaryota</taxon>
        <taxon>Fungi</taxon>
        <taxon>Fungi incertae sedis</taxon>
        <taxon>Zoopagomycota</taxon>
        <taxon>Entomophthoromycotina</taxon>
        <taxon>Basidiobolomycetes</taxon>
        <taxon>Basidiobolales</taxon>
        <taxon>Basidiobolaceae</taxon>
        <taxon>Basidiobolus</taxon>
    </lineage>
</organism>
<evidence type="ECO:0000256" key="1">
    <source>
        <dbReference type="ARBA" id="ARBA00010617"/>
    </source>
</evidence>
<evidence type="ECO:0000256" key="4">
    <source>
        <dbReference type="ARBA" id="ARBA00023002"/>
    </source>
</evidence>
<dbReference type="Gene3D" id="1.10.630.10">
    <property type="entry name" value="Cytochrome P450"/>
    <property type="match status" value="1"/>
</dbReference>
<dbReference type="InterPro" id="IPR036396">
    <property type="entry name" value="Cyt_P450_sf"/>
</dbReference>
<dbReference type="CDD" id="cd00302">
    <property type="entry name" value="cytochrome_P450"/>
    <property type="match status" value="1"/>
</dbReference>
<evidence type="ECO:0000256" key="6">
    <source>
        <dbReference type="ARBA" id="ARBA00023033"/>
    </source>
</evidence>
<dbReference type="EMBL" id="JASJQH010008279">
    <property type="protein sequence ID" value="KAK9693795.1"/>
    <property type="molecule type" value="Genomic_DNA"/>
</dbReference>
<evidence type="ECO:0000256" key="7">
    <source>
        <dbReference type="RuleBase" id="RU000461"/>
    </source>
</evidence>
<dbReference type="InterPro" id="IPR050196">
    <property type="entry name" value="Cytochrome_P450_Monoox"/>
</dbReference>